<dbReference type="InterPro" id="IPR019374">
    <property type="entry name" value="Ribosomal_mS22"/>
</dbReference>
<accession>A0A8S3YW05</accession>
<name>A0A8S3YW05_9EUPU</name>
<reference evidence="2" key="1">
    <citation type="submission" date="2021-04" db="EMBL/GenBank/DDBJ databases">
        <authorList>
            <consortium name="Molecular Ecology Group"/>
        </authorList>
    </citation>
    <scope>NUCLEOTIDE SEQUENCE</scope>
</reference>
<evidence type="ECO:0008006" key="4">
    <source>
        <dbReference type="Google" id="ProtNLM"/>
    </source>
</evidence>
<dbReference type="Pfam" id="PF10245">
    <property type="entry name" value="MRP-S22"/>
    <property type="match status" value="1"/>
</dbReference>
<evidence type="ECO:0000256" key="1">
    <source>
        <dbReference type="SAM" id="Coils"/>
    </source>
</evidence>
<keyword evidence="3" id="KW-1185">Reference proteome</keyword>
<proteinExistence type="predicted"/>
<evidence type="ECO:0000313" key="2">
    <source>
        <dbReference type="EMBL" id="CAG5120408.1"/>
    </source>
</evidence>
<organism evidence="2 3">
    <name type="scientific">Candidula unifasciata</name>
    <dbReference type="NCBI Taxonomy" id="100452"/>
    <lineage>
        <taxon>Eukaryota</taxon>
        <taxon>Metazoa</taxon>
        <taxon>Spiralia</taxon>
        <taxon>Lophotrochozoa</taxon>
        <taxon>Mollusca</taxon>
        <taxon>Gastropoda</taxon>
        <taxon>Heterobranchia</taxon>
        <taxon>Euthyneura</taxon>
        <taxon>Panpulmonata</taxon>
        <taxon>Eupulmonata</taxon>
        <taxon>Stylommatophora</taxon>
        <taxon>Helicina</taxon>
        <taxon>Helicoidea</taxon>
        <taxon>Geomitridae</taxon>
        <taxon>Candidula</taxon>
    </lineage>
</organism>
<dbReference type="GO" id="GO:0003735">
    <property type="term" value="F:structural constituent of ribosome"/>
    <property type="evidence" value="ECO:0007669"/>
    <property type="project" value="TreeGrafter"/>
</dbReference>
<gene>
    <name evidence="2" type="ORF">CUNI_LOCUS5966</name>
</gene>
<keyword evidence="1" id="KW-0175">Coiled coil</keyword>
<comment type="caution">
    <text evidence="2">The sequence shown here is derived from an EMBL/GenBank/DDBJ whole genome shotgun (WGS) entry which is preliminary data.</text>
</comment>
<feature type="coiled-coil region" evidence="1">
    <location>
        <begin position="332"/>
        <end position="362"/>
    </location>
</feature>
<dbReference type="EMBL" id="CAJHNH020000891">
    <property type="protein sequence ID" value="CAG5120408.1"/>
    <property type="molecule type" value="Genomic_DNA"/>
</dbReference>
<dbReference type="AlphaFoldDB" id="A0A8S3YW05"/>
<dbReference type="OrthoDB" id="10052321at2759"/>
<dbReference type="Proteomes" id="UP000678393">
    <property type="component" value="Unassembled WGS sequence"/>
</dbReference>
<dbReference type="PANTHER" id="PTHR13071">
    <property type="entry name" value="MITOCHONDRIAL 28S RIBOSOMAL PROTEIN S22"/>
    <property type="match status" value="1"/>
</dbReference>
<dbReference type="GO" id="GO:0005763">
    <property type="term" value="C:mitochondrial small ribosomal subunit"/>
    <property type="evidence" value="ECO:0007669"/>
    <property type="project" value="TreeGrafter"/>
</dbReference>
<evidence type="ECO:0000313" key="3">
    <source>
        <dbReference type="Proteomes" id="UP000678393"/>
    </source>
</evidence>
<dbReference type="PANTHER" id="PTHR13071:SF4">
    <property type="entry name" value="SMALL RIBOSOMAL SUBUNIT PROTEIN MS22"/>
    <property type="match status" value="1"/>
</dbReference>
<sequence>MAASFISRTFLSYTSCGSIRTLKDAVAVGCTRRNFVTTGKYQQANSEDDKLNTVQNSQGATHQDPFPIFSKQEVQGLLERITGFNALKVAGPQKKPLQRAVYKLLTDEQLDKELQEAHGRLKEKLQMPPFMNPYKDNTTPLSLDPDLADFDTAKYVFTDISYGVKDRHRHVVVRELDGSLNIAPRSTRERMNQIYNPREGREFFKPRMFNEQNLERMISKKQYIYILDRACCQFEPDDPDYVNVTRRVYSAVNDAKAFEDLRSTRHFGCLAFYLVWNRMSDLLLLDMLNRDLISDAKDLVILHCIIHPDSQCATSVGRLEKEEPVAVVKAYIETEAKLKAQLELSLQAMEDAMRTKEKSEERSSS</sequence>
<protein>
    <recommendedName>
        <fullName evidence="4">28S ribosomal protein S22, mitochondrial</fullName>
    </recommendedName>
</protein>